<dbReference type="InterPro" id="IPR023406">
    <property type="entry name" value="Topo_IA_AS"/>
</dbReference>
<feature type="site" description="Interaction with DNA" evidence="10">
    <location>
        <position position="159"/>
    </location>
</feature>
<dbReference type="GO" id="GO:0005694">
    <property type="term" value="C:chromosome"/>
    <property type="evidence" value="ECO:0007669"/>
    <property type="project" value="InterPro"/>
</dbReference>
<dbReference type="GO" id="GO:0003677">
    <property type="term" value="F:DNA binding"/>
    <property type="evidence" value="ECO:0007669"/>
    <property type="project" value="UniProtKB-KW"/>
</dbReference>
<protein>
    <recommendedName>
        <fullName evidence="10">DNA topoisomerase 1</fullName>
        <ecNumber evidence="10">5.6.2.1</ecNumber>
    </recommendedName>
    <alternativeName>
        <fullName evidence="10">DNA topoisomerase I</fullName>
    </alternativeName>
</protein>
<dbReference type="InterPro" id="IPR013497">
    <property type="entry name" value="Topo_IA_cen"/>
</dbReference>
<evidence type="ECO:0000256" key="6">
    <source>
        <dbReference type="ARBA" id="ARBA00022842"/>
    </source>
</evidence>
<dbReference type="GO" id="GO:0006265">
    <property type="term" value="P:DNA topological change"/>
    <property type="evidence" value="ECO:0007669"/>
    <property type="project" value="UniProtKB-UniRule"/>
</dbReference>
<dbReference type="Gene3D" id="1.10.290.10">
    <property type="entry name" value="Topoisomerase I, domain 4"/>
    <property type="match status" value="1"/>
</dbReference>
<dbReference type="InterPro" id="IPR006171">
    <property type="entry name" value="TOPRIM_dom"/>
</dbReference>
<feature type="domain" description="Toprim" evidence="11">
    <location>
        <begin position="7"/>
        <end position="117"/>
    </location>
</feature>
<dbReference type="PANTHER" id="PTHR42785">
    <property type="entry name" value="DNA TOPOISOMERASE, TYPE IA, CORE"/>
    <property type="match status" value="1"/>
</dbReference>
<gene>
    <name evidence="10" type="primary">topA</name>
    <name evidence="13" type="ORF">CBO05C_2575</name>
</gene>
<dbReference type="InterPro" id="IPR034149">
    <property type="entry name" value="TOPRIM_TopoI"/>
</dbReference>
<dbReference type="InterPro" id="IPR023405">
    <property type="entry name" value="Topo_IA_core_domain"/>
</dbReference>
<dbReference type="PANTHER" id="PTHR42785:SF1">
    <property type="entry name" value="DNA TOPOISOMERASE"/>
    <property type="match status" value="1"/>
</dbReference>
<evidence type="ECO:0000256" key="7">
    <source>
        <dbReference type="ARBA" id="ARBA00023029"/>
    </source>
</evidence>
<dbReference type="Proteomes" id="UP000054164">
    <property type="component" value="Unassembled WGS sequence"/>
</dbReference>
<dbReference type="Gene3D" id="2.70.20.10">
    <property type="entry name" value="Topoisomerase I, domain 3"/>
    <property type="match status" value="1"/>
</dbReference>
<dbReference type="SUPFAM" id="SSF57783">
    <property type="entry name" value="Zinc beta-ribbon"/>
    <property type="match status" value="2"/>
</dbReference>
<dbReference type="InterPro" id="IPR013825">
    <property type="entry name" value="Topo_IA_cen_sub2"/>
</dbReference>
<dbReference type="Gene3D" id="3.30.65.10">
    <property type="entry name" value="Bacterial Topoisomerase I, domain 1"/>
    <property type="match status" value="2"/>
</dbReference>
<dbReference type="SMART" id="SM00437">
    <property type="entry name" value="TOP1Ac"/>
    <property type="match status" value="1"/>
</dbReference>
<feature type="active site" description="O-(5'-phospho-DNA)-tyrosine intermediate" evidence="10">
    <location>
        <position position="304"/>
    </location>
</feature>
<evidence type="ECO:0000256" key="1">
    <source>
        <dbReference type="ARBA" id="ARBA00000213"/>
    </source>
</evidence>
<evidence type="ECO:0000256" key="3">
    <source>
        <dbReference type="ARBA" id="ARBA00022723"/>
    </source>
</evidence>
<dbReference type="InterPro" id="IPR028612">
    <property type="entry name" value="Topoisom_1_IA"/>
</dbReference>
<dbReference type="PROSITE" id="PS00396">
    <property type="entry name" value="TOPO_IA_1"/>
    <property type="match status" value="1"/>
</dbReference>
<feature type="site" description="Interaction with DNA" evidence="10">
    <location>
        <position position="143"/>
    </location>
</feature>
<keyword evidence="9 10" id="KW-0413">Isomerase</keyword>
<dbReference type="SMART" id="SM00436">
    <property type="entry name" value="TOP1Bc"/>
    <property type="match status" value="1"/>
</dbReference>
<dbReference type="NCBIfam" id="TIGR01051">
    <property type="entry name" value="topA_bact"/>
    <property type="match status" value="1"/>
</dbReference>
<keyword evidence="8 10" id="KW-0238">DNA-binding</keyword>
<dbReference type="SMART" id="SM00493">
    <property type="entry name" value="TOPRIM"/>
    <property type="match status" value="1"/>
</dbReference>
<dbReference type="PRINTS" id="PR00417">
    <property type="entry name" value="PRTPISMRASEI"/>
</dbReference>
<dbReference type="AlphaFoldDB" id="A0A0S6U7W4"/>
<dbReference type="Gene3D" id="1.10.460.10">
    <property type="entry name" value="Topoisomerase I, domain 2"/>
    <property type="match status" value="1"/>
</dbReference>
<dbReference type="PROSITE" id="PS52039">
    <property type="entry name" value="TOPO_IA_2"/>
    <property type="match status" value="1"/>
</dbReference>
<dbReference type="InterPro" id="IPR005733">
    <property type="entry name" value="TopoI_bac-type"/>
</dbReference>
<comment type="function">
    <text evidence="10">Releases the supercoiling and torsional tension of DNA, which is introduced during the DNA replication and transcription, by transiently cleaving and rejoining one strand of the DNA duplex. Introduces a single-strand break via transesterification at a target site in duplex DNA. The scissile phosphodiester is attacked by the catalytic tyrosine of the enzyme, resulting in the formation of a DNA-(5'-phosphotyrosyl)-enzyme intermediate and the expulsion of a 3'-OH DNA strand. The free DNA strand then undergoes passage around the unbroken strand, thus removing DNA supercoils. Finally, in the religation step, the DNA 3'-OH attacks the covalent intermediate to expel the active-site tyrosine and restore the DNA phosphodiester backbone.</text>
</comment>
<dbReference type="Pfam" id="PF01131">
    <property type="entry name" value="Topoisom_bac"/>
    <property type="match status" value="1"/>
</dbReference>
<accession>A0A0S6U7W4</accession>
<dbReference type="PROSITE" id="PS50880">
    <property type="entry name" value="TOPRIM"/>
    <property type="match status" value="1"/>
</dbReference>
<dbReference type="InterPro" id="IPR003602">
    <property type="entry name" value="Topo_IA_DNA-bd_dom"/>
</dbReference>
<feature type="site" description="Interaction with DNA" evidence="10">
    <location>
        <position position="152"/>
    </location>
</feature>
<organism evidence="13">
    <name type="scientific">Clostridium botulinum B str. Osaka05</name>
    <dbReference type="NCBI Taxonomy" id="1407017"/>
    <lineage>
        <taxon>Bacteria</taxon>
        <taxon>Bacillati</taxon>
        <taxon>Bacillota</taxon>
        <taxon>Clostridia</taxon>
        <taxon>Eubacteriales</taxon>
        <taxon>Clostridiaceae</taxon>
        <taxon>Clostridium</taxon>
    </lineage>
</organism>
<feature type="site" description="Interaction with DNA" evidence="10">
    <location>
        <position position="494"/>
    </location>
</feature>
<dbReference type="InterPro" id="IPR013498">
    <property type="entry name" value="Topo_IA_Znf"/>
</dbReference>
<evidence type="ECO:0000256" key="8">
    <source>
        <dbReference type="ARBA" id="ARBA00023125"/>
    </source>
</evidence>
<evidence type="ECO:0000259" key="12">
    <source>
        <dbReference type="PROSITE" id="PS52039"/>
    </source>
</evidence>
<evidence type="ECO:0000259" key="11">
    <source>
        <dbReference type="PROSITE" id="PS50880"/>
    </source>
</evidence>
<keyword evidence="5" id="KW-0862">Zinc</keyword>
<keyword evidence="3" id="KW-0479">Metal-binding</keyword>
<evidence type="ECO:0000256" key="5">
    <source>
        <dbReference type="ARBA" id="ARBA00022833"/>
    </source>
</evidence>
<feature type="site" description="Interaction with DNA" evidence="10">
    <location>
        <position position="144"/>
    </location>
</feature>
<name>A0A0S6U7W4_CLOBO</name>
<feature type="domain" description="Topo IA-type catalytic" evidence="12">
    <location>
        <begin position="133"/>
        <end position="562"/>
    </location>
</feature>
<comment type="catalytic activity">
    <reaction evidence="1 10">
        <text>ATP-independent breakage of single-stranded DNA, followed by passage and rejoining.</text>
        <dbReference type="EC" id="5.6.2.1"/>
    </reaction>
</comment>
<dbReference type="CDD" id="cd03363">
    <property type="entry name" value="TOPRIM_TopoIA_TopoI"/>
    <property type="match status" value="1"/>
</dbReference>
<dbReference type="HOGENOM" id="CLU_002929_4_3_9"/>
<feature type="region of interest" description="Interaction with DNA" evidence="10">
    <location>
        <begin position="167"/>
        <end position="172"/>
    </location>
</feature>
<dbReference type="SUPFAM" id="SSF56712">
    <property type="entry name" value="Prokaryotic type I DNA topoisomerase"/>
    <property type="match status" value="1"/>
</dbReference>
<proteinExistence type="inferred from homology"/>
<dbReference type="Pfam" id="PF01751">
    <property type="entry name" value="Toprim"/>
    <property type="match status" value="1"/>
</dbReference>
<evidence type="ECO:0000256" key="10">
    <source>
        <dbReference type="HAMAP-Rule" id="MF_00952"/>
    </source>
</evidence>
<dbReference type="EMBL" id="DF384213">
    <property type="protein sequence ID" value="GAE02885.1"/>
    <property type="molecule type" value="Genomic_DNA"/>
</dbReference>
<evidence type="ECO:0000256" key="2">
    <source>
        <dbReference type="ARBA" id="ARBA00009446"/>
    </source>
</evidence>
<dbReference type="InterPro" id="IPR013824">
    <property type="entry name" value="Topo_IA_cen_sub1"/>
</dbReference>
<dbReference type="GO" id="GO:0003917">
    <property type="term" value="F:DNA topoisomerase type I (single strand cut, ATP-independent) activity"/>
    <property type="evidence" value="ECO:0007669"/>
    <property type="project" value="UniProtKB-UniRule"/>
</dbReference>
<evidence type="ECO:0000313" key="13">
    <source>
        <dbReference type="EMBL" id="GAE02885.1"/>
    </source>
</evidence>
<dbReference type="Pfam" id="PF01396">
    <property type="entry name" value="Zn_ribbon_Top1"/>
    <property type="match status" value="3"/>
</dbReference>
<dbReference type="EC" id="5.6.2.1" evidence="10"/>
<feature type="site" description="Interaction with DNA" evidence="10">
    <location>
        <position position="147"/>
    </location>
</feature>
<reference evidence="13" key="1">
    <citation type="submission" date="2013-10" db="EMBL/GenBank/DDBJ databases">
        <title>Draft genome sequence of Clostridium botulinum type B strain Osaka05.</title>
        <authorList>
            <person name="Sakaguchi Y."/>
            <person name="Hosomi K."/>
            <person name="Uchiyama J."/>
            <person name="Ogura Y."/>
            <person name="Sakaguchi M."/>
            <person name="Kohda T."/>
            <person name="Mukamoto M."/>
            <person name="Misawa N."/>
            <person name="Matsuzaki S."/>
            <person name="Hayashi T."/>
            <person name="Kozaki S."/>
        </authorList>
    </citation>
    <scope>NUCLEOTIDE SEQUENCE</scope>
    <source>
        <strain evidence="13">Osaka05</strain>
    </source>
</reference>
<evidence type="ECO:0000256" key="9">
    <source>
        <dbReference type="ARBA" id="ARBA00023235"/>
    </source>
</evidence>
<evidence type="ECO:0000256" key="4">
    <source>
        <dbReference type="ARBA" id="ARBA00022771"/>
    </source>
</evidence>
<keyword evidence="6" id="KW-0460">Magnesium</keyword>
<dbReference type="HAMAP" id="MF_00952">
    <property type="entry name" value="Topoisom_1_prok"/>
    <property type="match status" value="1"/>
</dbReference>
<dbReference type="InterPro" id="IPR003601">
    <property type="entry name" value="Topo_IA_2"/>
</dbReference>
<comment type="similarity">
    <text evidence="2 10">Belongs to the type IA topoisomerase family.</text>
</comment>
<dbReference type="InterPro" id="IPR000380">
    <property type="entry name" value="Topo_IA"/>
</dbReference>
<dbReference type="CDD" id="cd00186">
    <property type="entry name" value="TOP1Ac"/>
    <property type="match status" value="1"/>
</dbReference>
<feature type="site" description="Interaction with DNA" evidence="10">
    <location>
        <position position="37"/>
    </location>
</feature>
<comment type="subunit">
    <text evidence="10">Monomer.</text>
</comment>
<keyword evidence="4" id="KW-0863">Zinc-finger</keyword>
<sequence>MGQKMGQNLVIVESPAKAKTIKKYLGKNYVVEASMGHVRDLPKSQLGVDIENNYDPKYITIRGKGELLDKLRKEAKKSSKVYLATDPDREGEAISWHLAHVLKIDENEECRIEFNEITKTSIKKAIKSPRKINENVVDAQQARRVLDRLVGYKISPILWSKVKWGLSAGRVQSVALRMICDREREIEEFIPKEYWTIECEVHKEKNKKPFIIKLTTKSGKKIEITNEEEAIEVIQDLKKGEFIVKKIKKTKKNKNPLPPFTTSTLQQDSYKKLNFPTKKTMSIAQQLYEGIDIKGFGAVGLITYMRTDSIRISEEAQKSTLEHIKGNFGEEYIPKTPRVFKGKKNIQDAHEAIRPTNIEITPTLAKESLTPQQYKLYELIWKRFVASQMASCILDSTSISIENGKYGLRASGSLIAFDGFMKVYEYSTEEEKDSIKIPQLEENEILKEKSINKSQHFTQPPARYSEASLVKTLEENGIGRPSTYAPIISTILDRKYVEREKKTLKPTELGDIVNNIVSEYFKQIVDLEFTADMENKLDYIEEGKKSWREVVNDFFQPLIKSIEIAEKEIAKITIEDKVTDVICEKCGRNMVIKHGRYGDFLACPGYPDCKNTKPIVEEIDVKCPKCGDGKVLIKKSRKGRKFYGCSNYPDCDFVSWSEPVKEKCEECGSYMVKKQSKAKGEYYECANSECKHRKYLNNKE</sequence>
<keyword evidence="7 10" id="KW-0799">Topoisomerase</keyword>
<dbReference type="InterPro" id="IPR013826">
    <property type="entry name" value="Topo_IA_cen_sub3"/>
</dbReference>
<dbReference type="Gene3D" id="3.40.50.140">
    <property type="match status" value="1"/>
</dbReference>
<dbReference type="GO" id="GO:0008270">
    <property type="term" value="F:zinc ion binding"/>
    <property type="evidence" value="ECO:0007669"/>
    <property type="project" value="UniProtKB-KW"/>
</dbReference>
<feature type="site" description="Interaction with DNA" evidence="10">
    <location>
        <position position="306"/>
    </location>
</feature>